<proteinExistence type="predicted"/>
<sequence>VKSHISKNTLTVRAGLESDEQFGAVIPPIYLTSTFAFKQFGVEQQYDYTRTANPTRDALAEAVSVLEGGYGATVTSSGMAAITLVTAWLNPKDYVLIPHDCYGGTFRLFSRLAERGLLRVKYVDQSDLDLMQQT</sequence>
<evidence type="ECO:0000256" key="1">
    <source>
        <dbReference type="ARBA" id="ARBA00001933"/>
    </source>
</evidence>
<dbReference type="GO" id="GO:0004123">
    <property type="term" value="F:cystathionine gamma-lyase activity"/>
    <property type="evidence" value="ECO:0007669"/>
    <property type="project" value="TreeGrafter"/>
</dbReference>
<dbReference type="Pfam" id="PF01053">
    <property type="entry name" value="Cys_Met_Meta_PP"/>
    <property type="match status" value="1"/>
</dbReference>
<dbReference type="InterPro" id="IPR000277">
    <property type="entry name" value="Cys/Met-Metab_PyrdxlP-dep_enz"/>
</dbReference>
<dbReference type="GO" id="GO:0030170">
    <property type="term" value="F:pyridoxal phosphate binding"/>
    <property type="evidence" value="ECO:0007669"/>
    <property type="project" value="InterPro"/>
</dbReference>
<dbReference type="PANTHER" id="PTHR11808:SF75">
    <property type="entry name" value="CYSTATHIONINE GAMMA-SYNTHASE"/>
    <property type="match status" value="1"/>
</dbReference>
<keyword evidence="2" id="KW-0663">Pyridoxal phosphate</keyword>
<dbReference type="GO" id="GO:0019346">
    <property type="term" value="P:transsulfuration"/>
    <property type="evidence" value="ECO:0007669"/>
    <property type="project" value="InterPro"/>
</dbReference>
<evidence type="ECO:0000313" key="3">
    <source>
        <dbReference type="EMBL" id="SVD45590.1"/>
    </source>
</evidence>
<feature type="non-terminal residue" evidence="3">
    <location>
        <position position="1"/>
    </location>
</feature>
<dbReference type="GO" id="GO:0019343">
    <property type="term" value="P:cysteine biosynthetic process via cystathionine"/>
    <property type="evidence" value="ECO:0007669"/>
    <property type="project" value="TreeGrafter"/>
</dbReference>
<accession>A0A382VGS3</accession>
<gene>
    <name evidence="3" type="ORF">METZ01_LOCUS398444</name>
</gene>
<dbReference type="Gene3D" id="3.40.640.10">
    <property type="entry name" value="Type I PLP-dependent aspartate aminotransferase-like (Major domain)"/>
    <property type="match status" value="1"/>
</dbReference>
<dbReference type="SUPFAM" id="SSF53383">
    <property type="entry name" value="PLP-dependent transferases"/>
    <property type="match status" value="1"/>
</dbReference>
<organism evidence="3">
    <name type="scientific">marine metagenome</name>
    <dbReference type="NCBI Taxonomy" id="408172"/>
    <lineage>
        <taxon>unclassified sequences</taxon>
        <taxon>metagenomes</taxon>
        <taxon>ecological metagenomes</taxon>
    </lineage>
</organism>
<dbReference type="InterPro" id="IPR015421">
    <property type="entry name" value="PyrdxlP-dep_Trfase_major"/>
</dbReference>
<evidence type="ECO:0008006" key="4">
    <source>
        <dbReference type="Google" id="ProtNLM"/>
    </source>
</evidence>
<name>A0A382VGS3_9ZZZZ</name>
<dbReference type="EMBL" id="UINC01151786">
    <property type="protein sequence ID" value="SVD45590.1"/>
    <property type="molecule type" value="Genomic_DNA"/>
</dbReference>
<dbReference type="AlphaFoldDB" id="A0A382VGS3"/>
<comment type="cofactor">
    <cofactor evidence="1">
        <name>pyridoxal 5'-phosphate</name>
        <dbReference type="ChEBI" id="CHEBI:597326"/>
    </cofactor>
</comment>
<reference evidence="3" key="1">
    <citation type="submission" date="2018-05" db="EMBL/GenBank/DDBJ databases">
        <authorList>
            <person name="Lanie J.A."/>
            <person name="Ng W.-L."/>
            <person name="Kazmierczak K.M."/>
            <person name="Andrzejewski T.M."/>
            <person name="Davidsen T.M."/>
            <person name="Wayne K.J."/>
            <person name="Tettelin H."/>
            <person name="Glass J.I."/>
            <person name="Rusch D."/>
            <person name="Podicherti R."/>
            <person name="Tsui H.-C.T."/>
            <person name="Winkler M.E."/>
        </authorList>
    </citation>
    <scope>NUCLEOTIDE SEQUENCE</scope>
</reference>
<dbReference type="GO" id="GO:0003962">
    <property type="term" value="F:cystathionine gamma-synthase activity"/>
    <property type="evidence" value="ECO:0007669"/>
    <property type="project" value="TreeGrafter"/>
</dbReference>
<evidence type="ECO:0000256" key="2">
    <source>
        <dbReference type="ARBA" id="ARBA00022898"/>
    </source>
</evidence>
<dbReference type="InterPro" id="IPR015424">
    <property type="entry name" value="PyrdxlP-dep_Trfase"/>
</dbReference>
<dbReference type="GO" id="GO:0005737">
    <property type="term" value="C:cytoplasm"/>
    <property type="evidence" value="ECO:0007669"/>
    <property type="project" value="TreeGrafter"/>
</dbReference>
<feature type="non-terminal residue" evidence="3">
    <location>
        <position position="134"/>
    </location>
</feature>
<dbReference type="PANTHER" id="PTHR11808">
    <property type="entry name" value="TRANS-SULFURATION ENZYME FAMILY MEMBER"/>
    <property type="match status" value="1"/>
</dbReference>
<protein>
    <recommendedName>
        <fullName evidence="4">Cystathionine gamma-synthase</fullName>
    </recommendedName>
</protein>